<dbReference type="InterPro" id="IPR001638">
    <property type="entry name" value="Solute-binding_3/MltF_N"/>
</dbReference>
<evidence type="ECO:0000313" key="2">
    <source>
        <dbReference type="EMBL" id="VEB06272.1"/>
    </source>
</evidence>
<dbReference type="Pfam" id="PF00497">
    <property type="entry name" value="SBP_bac_3"/>
    <property type="match status" value="1"/>
</dbReference>
<accession>A0A447S2I4</accession>
<dbReference type="AlphaFoldDB" id="A0A447S2I4"/>
<feature type="domain" description="Solute-binding protein family 3/N-terminal" evidence="1">
    <location>
        <begin position="34"/>
        <end position="89"/>
    </location>
</feature>
<dbReference type="Proteomes" id="UP000282433">
    <property type="component" value="Chromosome"/>
</dbReference>
<gene>
    <name evidence="2" type="ORF">NCTC13635_05872</name>
</gene>
<reference evidence="2 3" key="1">
    <citation type="submission" date="2018-12" db="EMBL/GenBank/DDBJ databases">
        <authorList>
            <consortium name="Pathogen Informatics"/>
        </authorList>
    </citation>
    <scope>NUCLEOTIDE SEQUENCE [LARGE SCALE GENOMIC DNA]</scope>
    <source>
        <strain evidence="2 3">NCTC13635</strain>
    </source>
</reference>
<organism evidence="2 3">
    <name type="scientific">Klebsiella pneumoniae</name>
    <dbReference type="NCBI Taxonomy" id="573"/>
    <lineage>
        <taxon>Bacteria</taxon>
        <taxon>Pseudomonadati</taxon>
        <taxon>Pseudomonadota</taxon>
        <taxon>Gammaproteobacteria</taxon>
        <taxon>Enterobacterales</taxon>
        <taxon>Enterobacteriaceae</taxon>
        <taxon>Klebsiella/Raoultella group</taxon>
        <taxon>Klebsiella</taxon>
        <taxon>Klebsiella pneumoniae complex</taxon>
    </lineage>
</organism>
<evidence type="ECO:0000313" key="3">
    <source>
        <dbReference type="Proteomes" id="UP000282433"/>
    </source>
</evidence>
<dbReference type="EMBL" id="LR134162">
    <property type="protein sequence ID" value="VEB06272.1"/>
    <property type="molecule type" value="Genomic_DNA"/>
</dbReference>
<dbReference type="Gene3D" id="3.40.190.10">
    <property type="entry name" value="Periplasmic binding protein-like II"/>
    <property type="match status" value="2"/>
</dbReference>
<name>A0A447S2I4_KLEPN</name>
<sequence length="111" mass="12510">MEYPSYPEAYADLANKRLDYVINVVISVNDLAKAKPKVFAKGLAVSGPGYMAWPIPKNSPQLLAYMTRFMNHMKETGKLAELQKKWFGETYDNLPTEAITSPEQFHKLAGL</sequence>
<protein>
    <submittedName>
        <fullName evidence="2">Glutamine ABC transport system periplasmic binding component</fullName>
    </submittedName>
</protein>
<evidence type="ECO:0000259" key="1">
    <source>
        <dbReference type="Pfam" id="PF00497"/>
    </source>
</evidence>
<proteinExistence type="predicted"/>
<dbReference type="SUPFAM" id="SSF53850">
    <property type="entry name" value="Periplasmic binding protein-like II"/>
    <property type="match status" value="1"/>
</dbReference>